<feature type="compositionally biased region" description="Low complexity" evidence="1">
    <location>
        <begin position="145"/>
        <end position="159"/>
    </location>
</feature>
<accession>A0A3N4JE46</accession>
<keyword evidence="3" id="KW-1185">Reference proteome</keyword>
<feature type="region of interest" description="Disordered" evidence="1">
    <location>
        <begin position="135"/>
        <end position="159"/>
    </location>
</feature>
<proteinExistence type="predicted"/>
<organism evidence="2 3">
    <name type="scientific">Choiromyces venosus 120613-1</name>
    <dbReference type="NCBI Taxonomy" id="1336337"/>
    <lineage>
        <taxon>Eukaryota</taxon>
        <taxon>Fungi</taxon>
        <taxon>Dikarya</taxon>
        <taxon>Ascomycota</taxon>
        <taxon>Pezizomycotina</taxon>
        <taxon>Pezizomycetes</taxon>
        <taxon>Pezizales</taxon>
        <taxon>Tuberaceae</taxon>
        <taxon>Choiromyces</taxon>
    </lineage>
</organism>
<evidence type="ECO:0000256" key="1">
    <source>
        <dbReference type="SAM" id="MobiDB-lite"/>
    </source>
</evidence>
<evidence type="ECO:0000313" key="3">
    <source>
        <dbReference type="Proteomes" id="UP000276215"/>
    </source>
</evidence>
<gene>
    <name evidence="2" type="ORF">L873DRAFT_1813197</name>
</gene>
<reference evidence="2 3" key="1">
    <citation type="journal article" date="2018" name="Nat. Ecol. Evol.">
        <title>Pezizomycetes genomes reveal the molecular basis of ectomycorrhizal truffle lifestyle.</title>
        <authorList>
            <person name="Murat C."/>
            <person name="Payen T."/>
            <person name="Noel B."/>
            <person name="Kuo A."/>
            <person name="Morin E."/>
            <person name="Chen J."/>
            <person name="Kohler A."/>
            <person name="Krizsan K."/>
            <person name="Balestrini R."/>
            <person name="Da Silva C."/>
            <person name="Montanini B."/>
            <person name="Hainaut M."/>
            <person name="Levati E."/>
            <person name="Barry K.W."/>
            <person name="Belfiori B."/>
            <person name="Cichocki N."/>
            <person name="Clum A."/>
            <person name="Dockter R.B."/>
            <person name="Fauchery L."/>
            <person name="Guy J."/>
            <person name="Iotti M."/>
            <person name="Le Tacon F."/>
            <person name="Lindquist E.A."/>
            <person name="Lipzen A."/>
            <person name="Malagnac F."/>
            <person name="Mello A."/>
            <person name="Molinier V."/>
            <person name="Miyauchi S."/>
            <person name="Poulain J."/>
            <person name="Riccioni C."/>
            <person name="Rubini A."/>
            <person name="Sitrit Y."/>
            <person name="Splivallo R."/>
            <person name="Traeger S."/>
            <person name="Wang M."/>
            <person name="Zifcakova L."/>
            <person name="Wipf D."/>
            <person name="Zambonelli A."/>
            <person name="Paolocci F."/>
            <person name="Nowrousian M."/>
            <person name="Ottonello S."/>
            <person name="Baldrian P."/>
            <person name="Spatafora J.W."/>
            <person name="Henrissat B."/>
            <person name="Nagy L.G."/>
            <person name="Aury J.M."/>
            <person name="Wincker P."/>
            <person name="Grigoriev I.V."/>
            <person name="Bonfante P."/>
            <person name="Martin F.M."/>
        </authorList>
    </citation>
    <scope>NUCLEOTIDE SEQUENCE [LARGE SCALE GENOMIC DNA]</scope>
    <source>
        <strain evidence="2 3">120613-1</strain>
    </source>
</reference>
<dbReference type="EMBL" id="ML120428">
    <property type="protein sequence ID" value="RPA95248.1"/>
    <property type="molecule type" value="Genomic_DNA"/>
</dbReference>
<name>A0A3N4JE46_9PEZI</name>
<evidence type="ECO:0000313" key="2">
    <source>
        <dbReference type="EMBL" id="RPA95248.1"/>
    </source>
</evidence>
<dbReference type="OrthoDB" id="5476638at2759"/>
<protein>
    <submittedName>
        <fullName evidence="2">Uncharacterized protein</fullName>
    </submittedName>
</protein>
<dbReference type="Proteomes" id="UP000276215">
    <property type="component" value="Unassembled WGS sequence"/>
</dbReference>
<dbReference type="AlphaFoldDB" id="A0A3N4JE46"/>
<sequence>MKGSGETKKQWIKAMASSIPFRSDSQVGYKLDNLKKSYHQAVSLASQSGWGLGEEYLTNMDVASLQEKLERKCPFFSHLDTIWGNRPNIRPPSHFSSGSTSEETVKAASNLIHALEAAQDTTGQERIELNNHDINNTNSEIQDHSTWSPSSSNLSSNDR</sequence>